<name>A0AAP0H5Q7_9ASTR</name>
<keyword evidence="10" id="KW-1133">Transmembrane helix</keyword>
<comment type="caution">
    <text evidence="11">The sequence shown here is derived from an EMBL/GenBank/DDBJ whole genome shotgun (WGS) entry which is preliminary data.</text>
</comment>
<keyword evidence="12" id="KW-1185">Reference proteome</keyword>
<protein>
    <recommendedName>
        <fullName evidence="13">Cytochrome P450</fullName>
    </recommendedName>
</protein>
<comment type="similarity">
    <text evidence="2 9">Belongs to the cytochrome P450 family.</text>
</comment>
<dbReference type="SUPFAM" id="SSF48264">
    <property type="entry name" value="Cytochrome P450"/>
    <property type="match status" value="1"/>
</dbReference>
<dbReference type="InterPro" id="IPR001128">
    <property type="entry name" value="Cyt_P450"/>
</dbReference>
<dbReference type="GO" id="GO:0004497">
    <property type="term" value="F:monooxygenase activity"/>
    <property type="evidence" value="ECO:0007669"/>
    <property type="project" value="UniProtKB-KW"/>
</dbReference>
<accession>A0AAP0H5Q7</accession>
<dbReference type="GO" id="GO:0020037">
    <property type="term" value="F:heme binding"/>
    <property type="evidence" value="ECO:0007669"/>
    <property type="project" value="InterPro"/>
</dbReference>
<reference evidence="11 12" key="1">
    <citation type="submission" date="2024-04" db="EMBL/GenBank/DDBJ databases">
        <title>The reference genome of an endangered Asteraceae, Deinandra increscens subsp. villosa, native to the Central Coast of California.</title>
        <authorList>
            <person name="Guilliams M."/>
            <person name="Hasenstab-Lehman K."/>
            <person name="Meyer R."/>
            <person name="Mcevoy S."/>
        </authorList>
    </citation>
    <scope>NUCLEOTIDE SEQUENCE [LARGE SCALE GENOMIC DNA]</scope>
    <source>
        <tissue evidence="11">Leaf</tissue>
    </source>
</reference>
<feature type="transmembrane region" description="Helical" evidence="10">
    <location>
        <begin position="12"/>
        <end position="29"/>
    </location>
</feature>
<dbReference type="EMBL" id="JBCNJP010000011">
    <property type="protein sequence ID" value="KAK9070905.1"/>
    <property type="molecule type" value="Genomic_DNA"/>
</dbReference>
<evidence type="ECO:0008006" key="13">
    <source>
        <dbReference type="Google" id="ProtNLM"/>
    </source>
</evidence>
<proteinExistence type="inferred from homology"/>
<organism evidence="11 12">
    <name type="scientific">Deinandra increscens subsp. villosa</name>
    <dbReference type="NCBI Taxonomy" id="3103831"/>
    <lineage>
        <taxon>Eukaryota</taxon>
        <taxon>Viridiplantae</taxon>
        <taxon>Streptophyta</taxon>
        <taxon>Embryophyta</taxon>
        <taxon>Tracheophyta</taxon>
        <taxon>Spermatophyta</taxon>
        <taxon>Magnoliopsida</taxon>
        <taxon>eudicotyledons</taxon>
        <taxon>Gunneridae</taxon>
        <taxon>Pentapetalae</taxon>
        <taxon>asterids</taxon>
        <taxon>campanulids</taxon>
        <taxon>Asterales</taxon>
        <taxon>Asteraceae</taxon>
        <taxon>Asteroideae</taxon>
        <taxon>Heliantheae alliance</taxon>
        <taxon>Madieae</taxon>
        <taxon>Madiinae</taxon>
        <taxon>Deinandra</taxon>
    </lineage>
</organism>
<sequence>MDITSFLRDNNLAFPLFILSTLLFISLIFKQTKLIFSKAIKNLPPGPPRLPIIGNLHQVGDRPHVSLAKLAQSFGPLISLRFGTQHVVVASSPEAAMGILKTQDRHLSSRIVPTAFQQAPLIPHSLIWSECNQTWKSLRTLCRAELFSAKALEAHSRLREEKLGKLVDFLRREQGRVIDVEDMVFTTLFNTLSCIIFGKDLLDFEDEHGTRDELKASMHAVIEYGGRVKDVGSFFPMLERFDLHGIRKGTMKLFDKVFAYWRDIIEERRVEVNSSRWSSEQAQTFLDRMLENGFSNNQINQMVMELFVAGTNTTTSTVIWAMTELVRHKEVMSKLEEELKNKVNTEKITNFQLSKLTYLQAFIKENFRLHPPVPLLLPHMAAETCEVMNYSIPKNAKIFVNVWAMGRDAKLWDNPLSFNPERFIDSKLDFKGQDFELLPFGSGRRICPGLPSGIKSVELILASLTREFDWGLPNGEDPSKLDMDDKFGIALKRKTPLKLIFKKKQASEYA</sequence>
<keyword evidence="10" id="KW-0812">Transmembrane</keyword>
<keyword evidence="6 8" id="KW-0408">Iron</keyword>
<keyword evidence="3 8" id="KW-0349">Heme</keyword>
<evidence type="ECO:0000256" key="7">
    <source>
        <dbReference type="ARBA" id="ARBA00023033"/>
    </source>
</evidence>
<dbReference type="PROSITE" id="PS00086">
    <property type="entry name" value="CYTOCHROME_P450"/>
    <property type="match status" value="1"/>
</dbReference>
<comment type="cofactor">
    <cofactor evidence="1 8">
        <name>heme</name>
        <dbReference type="ChEBI" id="CHEBI:30413"/>
    </cofactor>
</comment>
<dbReference type="AlphaFoldDB" id="A0AAP0H5Q7"/>
<dbReference type="GO" id="GO:0005506">
    <property type="term" value="F:iron ion binding"/>
    <property type="evidence" value="ECO:0007669"/>
    <property type="project" value="InterPro"/>
</dbReference>
<evidence type="ECO:0000256" key="8">
    <source>
        <dbReference type="PIRSR" id="PIRSR602401-1"/>
    </source>
</evidence>
<evidence type="ECO:0000313" key="11">
    <source>
        <dbReference type="EMBL" id="KAK9070905.1"/>
    </source>
</evidence>
<dbReference type="PRINTS" id="PR00385">
    <property type="entry name" value="P450"/>
</dbReference>
<evidence type="ECO:0000256" key="9">
    <source>
        <dbReference type="RuleBase" id="RU000461"/>
    </source>
</evidence>
<feature type="binding site" description="axial binding residue" evidence="8">
    <location>
        <position position="447"/>
    </location>
    <ligand>
        <name>heme</name>
        <dbReference type="ChEBI" id="CHEBI:30413"/>
    </ligand>
    <ligandPart>
        <name>Fe</name>
        <dbReference type="ChEBI" id="CHEBI:18248"/>
    </ligandPart>
</feature>
<evidence type="ECO:0000256" key="2">
    <source>
        <dbReference type="ARBA" id="ARBA00010617"/>
    </source>
</evidence>
<gene>
    <name evidence="11" type="ORF">SSX86_009473</name>
</gene>
<evidence type="ECO:0000256" key="5">
    <source>
        <dbReference type="ARBA" id="ARBA00023002"/>
    </source>
</evidence>
<keyword evidence="5 9" id="KW-0560">Oxidoreductase</keyword>
<evidence type="ECO:0000256" key="10">
    <source>
        <dbReference type="SAM" id="Phobius"/>
    </source>
</evidence>
<dbReference type="FunFam" id="1.10.630.10:FF:000126">
    <property type="entry name" value="Predicted protein"/>
    <property type="match status" value="1"/>
</dbReference>
<dbReference type="InterPro" id="IPR036396">
    <property type="entry name" value="Cyt_P450_sf"/>
</dbReference>
<evidence type="ECO:0000256" key="1">
    <source>
        <dbReference type="ARBA" id="ARBA00001971"/>
    </source>
</evidence>
<dbReference type="InterPro" id="IPR002401">
    <property type="entry name" value="Cyt_P450_E_grp-I"/>
</dbReference>
<keyword evidence="4 8" id="KW-0479">Metal-binding</keyword>
<evidence type="ECO:0000256" key="6">
    <source>
        <dbReference type="ARBA" id="ARBA00023004"/>
    </source>
</evidence>
<keyword evidence="7 9" id="KW-0503">Monooxygenase</keyword>
<dbReference type="GO" id="GO:0016705">
    <property type="term" value="F:oxidoreductase activity, acting on paired donors, with incorporation or reduction of molecular oxygen"/>
    <property type="evidence" value="ECO:0007669"/>
    <property type="project" value="InterPro"/>
</dbReference>
<dbReference type="PRINTS" id="PR00463">
    <property type="entry name" value="EP450I"/>
</dbReference>
<dbReference type="PANTHER" id="PTHR47950:SF49">
    <property type="entry name" value="CYTOCHROME P450"/>
    <property type="match status" value="1"/>
</dbReference>
<evidence type="ECO:0000256" key="3">
    <source>
        <dbReference type="ARBA" id="ARBA00022617"/>
    </source>
</evidence>
<dbReference type="InterPro" id="IPR017972">
    <property type="entry name" value="Cyt_P450_CS"/>
</dbReference>
<dbReference type="Pfam" id="PF00067">
    <property type="entry name" value="p450"/>
    <property type="match status" value="1"/>
</dbReference>
<keyword evidence="10" id="KW-0472">Membrane</keyword>
<evidence type="ECO:0000313" key="12">
    <source>
        <dbReference type="Proteomes" id="UP001408789"/>
    </source>
</evidence>
<dbReference type="Gene3D" id="1.10.630.10">
    <property type="entry name" value="Cytochrome P450"/>
    <property type="match status" value="1"/>
</dbReference>
<dbReference type="PANTHER" id="PTHR47950">
    <property type="entry name" value="CYTOCHROME P450, FAMILY 76, SUBFAMILY C, POLYPEPTIDE 5-RELATED"/>
    <property type="match status" value="1"/>
</dbReference>
<dbReference type="Proteomes" id="UP001408789">
    <property type="component" value="Unassembled WGS sequence"/>
</dbReference>
<evidence type="ECO:0000256" key="4">
    <source>
        <dbReference type="ARBA" id="ARBA00022723"/>
    </source>
</evidence>